<reference evidence="1" key="2">
    <citation type="submission" date="2021-09" db="EMBL/GenBank/DDBJ databases">
        <authorList>
            <person name="Jia N."/>
            <person name="Wang J."/>
            <person name="Shi W."/>
            <person name="Du L."/>
            <person name="Sun Y."/>
            <person name="Zhan W."/>
            <person name="Jiang J."/>
            <person name="Wang Q."/>
            <person name="Zhang B."/>
            <person name="Ji P."/>
            <person name="Sakyi L.B."/>
            <person name="Cui X."/>
            <person name="Yuan T."/>
            <person name="Jiang B."/>
            <person name="Yang W."/>
            <person name="Lam T.T.-Y."/>
            <person name="Chang Q."/>
            <person name="Ding S."/>
            <person name="Wang X."/>
            <person name="Zhu J."/>
            <person name="Ruan X."/>
            <person name="Zhao L."/>
            <person name="Wei J."/>
            <person name="Que T."/>
            <person name="Du C."/>
            <person name="Cheng J."/>
            <person name="Dai P."/>
            <person name="Han X."/>
            <person name="Huang E."/>
            <person name="Gao Y."/>
            <person name="Liu J."/>
            <person name="Shao H."/>
            <person name="Ye R."/>
            <person name="Li L."/>
            <person name="Wei W."/>
            <person name="Wang X."/>
            <person name="Wang C."/>
            <person name="Huo Q."/>
            <person name="Li W."/>
            <person name="Guo W."/>
            <person name="Chen H."/>
            <person name="Chen S."/>
            <person name="Zhou L."/>
            <person name="Zhou L."/>
            <person name="Ni X."/>
            <person name="Tian J."/>
            <person name="Zhou Y."/>
            <person name="Sheng Y."/>
            <person name="Liu T."/>
            <person name="Pan Y."/>
            <person name="Xia L."/>
            <person name="Li J."/>
            <person name="Zhao F."/>
            <person name="Cao W."/>
        </authorList>
    </citation>
    <scope>NUCLEOTIDE SEQUENCE</scope>
    <source>
        <strain evidence="1">Rmic-2018</strain>
        <tissue evidence="1">Larvae</tissue>
    </source>
</reference>
<keyword evidence="2" id="KW-1185">Reference proteome</keyword>
<evidence type="ECO:0000313" key="1">
    <source>
        <dbReference type="EMBL" id="KAH8019664.1"/>
    </source>
</evidence>
<organism evidence="1 2">
    <name type="scientific">Rhipicephalus microplus</name>
    <name type="common">Cattle tick</name>
    <name type="synonym">Boophilus microplus</name>
    <dbReference type="NCBI Taxonomy" id="6941"/>
    <lineage>
        <taxon>Eukaryota</taxon>
        <taxon>Metazoa</taxon>
        <taxon>Ecdysozoa</taxon>
        <taxon>Arthropoda</taxon>
        <taxon>Chelicerata</taxon>
        <taxon>Arachnida</taxon>
        <taxon>Acari</taxon>
        <taxon>Parasitiformes</taxon>
        <taxon>Ixodida</taxon>
        <taxon>Ixodoidea</taxon>
        <taxon>Ixodidae</taxon>
        <taxon>Rhipicephalinae</taxon>
        <taxon>Rhipicephalus</taxon>
        <taxon>Boophilus</taxon>
    </lineage>
</organism>
<dbReference type="AlphaFoldDB" id="A0A9J6DC71"/>
<evidence type="ECO:0000313" key="2">
    <source>
        <dbReference type="Proteomes" id="UP000821866"/>
    </source>
</evidence>
<protein>
    <submittedName>
        <fullName evidence="1">Uncharacterized protein</fullName>
    </submittedName>
</protein>
<sequence>MQCGEANLNLTVDQAVADVPALIVPSESQAIPIIVGHPFTEQSSVMAVRRQNTVHIFEEEKNGDESDDTLKSIEIPNLSRCPVCLWAKESTIVSPNYIGFVRLYGTGSEPNADVFVDAQLRCQEGHEHRIPRCVVNVDAAHEMCIPVMNVSHQKLHIKANERGLC</sequence>
<accession>A0A9J6DC71</accession>
<name>A0A9J6DC71_RHIMP</name>
<dbReference type="Proteomes" id="UP000821866">
    <property type="component" value="Chromosome 8"/>
</dbReference>
<gene>
    <name evidence="1" type="ORF">HPB51_020882</name>
</gene>
<reference evidence="1" key="1">
    <citation type="journal article" date="2020" name="Cell">
        <title>Large-Scale Comparative Analyses of Tick Genomes Elucidate Their Genetic Diversity and Vector Capacities.</title>
        <authorList>
            <consortium name="Tick Genome and Microbiome Consortium (TIGMIC)"/>
            <person name="Jia N."/>
            <person name="Wang J."/>
            <person name="Shi W."/>
            <person name="Du L."/>
            <person name="Sun Y."/>
            <person name="Zhan W."/>
            <person name="Jiang J.F."/>
            <person name="Wang Q."/>
            <person name="Zhang B."/>
            <person name="Ji P."/>
            <person name="Bell-Sakyi L."/>
            <person name="Cui X.M."/>
            <person name="Yuan T.T."/>
            <person name="Jiang B.G."/>
            <person name="Yang W.F."/>
            <person name="Lam T.T."/>
            <person name="Chang Q.C."/>
            <person name="Ding S.J."/>
            <person name="Wang X.J."/>
            <person name="Zhu J.G."/>
            <person name="Ruan X.D."/>
            <person name="Zhao L."/>
            <person name="Wei J.T."/>
            <person name="Ye R.Z."/>
            <person name="Que T.C."/>
            <person name="Du C.H."/>
            <person name="Zhou Y.H."/>
            <person name="Cheng J.X."/>
            <person name="Dai P.F."/>
            <person name="Guo W.B."/>
            <person name="Han X.H."/>
            <person name="Huang E.J."/>
            <person name="Li L.F."/>
            <person name="Wei W."/>
            <person name="Gao Y.C."/>
            <person name="Liu J.Z."/>
            <person name="Shao H.Z."/>
            <person name="Wang X."/>
            <person name="Wang C.C."/>
            <person name="Yang T.C."/>
            <person name="Huo Q.B."/>
            <person name="Li W."/>
            <person name="Chen H.Y."/>
            <person name="Chen S.E."/>
            <person name="Zhou L.G."/>
            <person name="Ni X.B."/>
            <person name="Tian J.H."/>
            <person name="Sheng Y."/>
            <person name="Liu T."/>
            <person name="Pan Y.S."/>
            <person name="Xia L.Y."/>
            <person name="Li J."/>
            <person name="Zhao F."/>
            <person name="Cao W.C."/>
        </authorList>
    </citation>
    <scope>NUCLEOTIDE SEQUENCE</scope>
    <source>
        <strain evidence="1">Rmic-2018</strain>
    </source>
</reference>
<comment type="caution">
    <text evidence="1">The sequence shown here is derived from an EMBL/GenBank/DDBJ whole genome shotgun (WGS) entry which is preliminary data.</text>
</comment>
<proteinExistence type="predicted"/>
<dbReference type="EMBL" id="JABSTU010000010">
    <property type="protein sequence ID" value="KAH8019664.1"/>
    <property type="molecule type" value="Genomic_DNA"/>
</dbReference>